<dbReference type="EMBL" id="NBNE01004407">
    <property type="protein sequence ID" value="OWZ05488.1"/>
    <property type="molecule type" value="Genomic_DNA"/>
</dbReference>
<proteinExistence type="predicted"/>
<comment type="caution">
    <text evidence="2">The sequence shown here is derived from an EMBL/GenBank/DDBJ whole genome shotgun (WGS) entry which is preliminary data.</text>
</comment>
<dbReference type="Proteomes" id="UP000198211">
    <property type="component" value="Unassembled WGS sequence"/>
</dbReference>
<gene>
    <name evidence="2" type="ORF">PHMEG_00022421</name>
</gene>
<evidence type="ECO:0000256" key="1">
    <source>
        <dbReference type="SAM" id="MobiDB-lite"/>
    </source>
</evidence>
<protein>
    <submittedName>
        <fullName evidence="2">RxLR effector protein</fullName>
    </submittedName>
</protein>
<dbReference type="OrthoDB" id="107791at2759"/>
<keyword evidence="3" id="KW-1185">Reference proteome</keyword>
<sequence>MLCLSQKAYIERLAEKYGLSTSKPVRSPQHHHEKTANIETNGKKVNDPKLPYREIVGSLQYLVACTRPNLANAVRTLGRYMSAYTAENYSTTSGTICTYYKGDGTSIQSDT</sequence>
<feature type="region of interest" description="Disordered" evidence="1">
    <location>
        <begin position="20"/>
        <end position="49"/>
    </location>
</feature>
<organism evidence="2 3">
    <name type="scientific">Phytophthora megakarya</name>
    <dbReference type="NCBI Taxonomy" id="4795"/>
    <lineage>
        <taxon>Eukaryota</taxon>
        <taxon>Sar</taxon>
        <taxon>Stramenopiles</taxon>
        <taxon>Oomycota</taxon>
        <taxon>Peronosporomycetes</taxon>
        <taxon>Peronosporales</taxon>
        <taxon>Peronosporaceae</taxon>
        <taxon>Phytophthora</taxon>
    </lineage>
</organism>
<evidence type="ECO:0000313" key="2">
    <source>
        <dbReference type="EMBL" id="OWZ05488.1"/>
    </source>
</evidence>
<evidence type="ECO:0000313" key="3">
    <source>
        <dbReference type="Proteomes" id="UP000198211"/>
    </source>
</evidence>
<accession>A0A225VKU8</accession>
<name>A0A225VKU8_9STRA</name>
<dbReference type="AlphaFoldDB" id="A0A225VKU8"/>
<reference evidence="3" key="1">
    <citation type="submission" date="2017-03" db="EMBL/GenBank/DDBJ databases">
        <title>Phytopthora megakarya and P. palmivora, two closely related causual agents of cacao black pod achieved similar genome size and gene model numbers by different mechanisms.</title>
        <authorList>
            <person name="Ali S."/>
            <person name="Shao J."/>
            <person name="Larry D.J."/>
            <person name="Kronmiller B."/>
            <person name="Shen D."/>
            <person name="Strem M.D."/>
            <person name="Melnick R.L."/>
            <person name="Guiltinan M.J."/>
            <person name="Tyler B.M."/>
            <person name="Meinhardt L.W."/>
            <person name="Bailey B.A."/>
        </authorList>
    </citation>
    <scope>NUCLEOTIDE SEQUENCE [LARGE SCALE GENOMIC DNA]</scope>
    <source>
        <strain evidence="3">zdho120</strain>
    </source>
</reference>
<dbReference type="STRING" id="4795.A0A225VKU8"/>